<proteinExistence type="predicted"/>
<evidence type="ECO:0000313" key="2">
    <source>
        <dbReference type="Proteomes" id="UP000310529"/>
    </source>
</evidence>
<reference evidence="1 2" key="1">
    <citation type="submission" date="2018-08" db="EMBL/GenBank/DDBJ databases">
        <title>Food and Water Consortium WGS.</title>
        <authorList>
            <person name="Tyson S."/>
            <person name="Peterson C.-L."/>
            <person name="Olson A."/>
            <person name="Tyler S."/>
            <person name="Cabral J."/>
            <person name="Lynch T."/>
            <person name="Knox N."/>
            <person name="Van Domselaar G."/>
            <person name="Graham M."/>
        </authorList>
    </citation>
    <scope>NUCLEOTIDE SEQUENCE [LARGE SCALE GENOMIC DNA]</scope>
    <source>
        <strain evidence="1 2">FWSEC0002</strain>
    </source>
</reference>
<dbReference type="AlphaFoldDB" id="A0A4P8BXN0"/>
<dbReference type="EMBL" id="CP031919">
    <property type="protein sequence ID" value="QCH92733.1"/>
    <property type="molecule type" value="Genomic_DNA"/>
</dbReference>
<protein>
    <submittedName>
        <fullName evidence="1">Uncharacterized protein</fullName>
    </submittedName>
</protein>
<gene>
    <name evidence="1" type="ORF">CCU01_007555</name>
</gene>
<name>A0A4P8BXN0_ECOLX</name>
<organism evidence="1 2">
    <name type="scientific">Escherichia coli O145:NM</name>
    <dbReference type="NCBI Taxonomy" id="991919"/>
    <lineage>
        <taxon>Bacteria</taxon>
        <taxon>Pseudomonadati</taxon>
        <taxon>Pseudomonadota</taxon>
        <taxon>Gammaproteobacteria</taxon>
        <taxon>Enterobacterales</taxon>
        <taxon>Enterobacteriaceae</taxon>
        <taxon>Escherichia</taxon>
    </lineage>
</organism>
<accession>A0A4P8BXN0</accession>
<dbReference type="Proteomes" id="UP000310529">
    <property type="component" value="Chromosome"/>
</dbReference>
<evidence type="ECO:0000313" key="1">
    <source>
        <dbReference type="EMBL" id="QCH92733.1"/>
    </source>
</evidence>
<sequence length="109" mass="12978">MFYFHDLHTLSPLRGSHKKNRRIIPPFFKEAILFSLTLVKMITVRDKVILYSNGYERRLFHPKTNLCPGTSLLSPRAWGKDVQKGCVKQSRKRLLSLLELRRILFFYRK</sequence>